<proteinExistence type="predicted"/>
<dbReference type="RefSeq" id="WP_377962861.1">
    <property type="nucleotide sequence ID" value="NZ_JBHZOL010000031.1"/>
</dbReference>
<organism evidence="1 2">
    <name type="scientific">Almyronema epifaneia S1</name>
    <dbReference type="NCBI Taxonomy" id="2991925"/>
    <lineage>
        <taxon>Bacteria</taxon>
        <taxon>Bacillati</taxon>
        <taxon>Cyanobacteriota</taxon>
        <taxon>Cyanophyceae</taxon>
        <taxon>Nodosilineales</taxon>
        <taxon>Nodosilineaceae</taxon>
        <taxon>Almyronema</taxon>
        <taxon>Almyronema epifaneia</taxon>
    </lineage>
</organism>
<accession>A0ABW6ICJ4</accession>
<dbReference type="Proteomes" id="UP001600165">
    <property type="component" value="Unassembled WGS sequence"/>
</dbReference>
<comment type="caution">
    <text evidence="1">The sequence shown here is derived from an EMBL/GenBank/DDBJ whole genome shotgun (WGS) entry which is preliminary data.</text>
</comment>
<name>A0ABW6ICJ4_9CYAN</name>
<protein>
    <submittedName>
        <fullName evidence="1">Uncharacterized protein</fullName>
    </submittedName>
</protein>
<sequence length="67" mass="7801">MYAQTTLPISALEQLVDEICLSRKITRQHQWLLMRLLGNQSALSSRQSVLVSKVHEWLRQGRIRVVD</sequence>
<gene>
    <name evidence="1" type="ORF">ACFVKH_05715</name>
</gene>
<dbReference type="EMBL" id="JBHZOL010000031">
    <property type="protein sequence ID" value="MFE4105764.1"/>
    <property type="molecule type" value="Genomic_DNA"/>
</dbReference>
<reference evidence="1 2" key="1">
    <citation type="submission" date="2024-10" db="EMBL/GenBank/DDBJ databases">
        <authorList>
            <person name="Ratan Roy A."/>
            <person name="Morales Sandoval P.H."/>
            <person name="De Los Santos Villalobos S."/>
            <person name="Chakraborty S."/>
            <person name="Mukherjee J."/>
        </authorList>
    </citation>
    <scope>NUCLEOTIDE SEQUENCE [LARGE SCALE GENOMIC DNA]</scope>
    <source>
        <strain evidence="1 2">S1</strain>
    </source>
</reference>
<evidence type="ECO:0000313" key="1">
    <source>
        <dbReference type="EMBL" id="MFE4105764.1"/>
    </source>
</evidence>
<evidence type="ECO:0000313" key="2">
    <source>
        <dbReference type="Proteomes" id="UP001600165"/>
    </source>
</evidence>
<keyword evidence="2" id="KW-1185">Reference proteome</keyword>